<protein>
    <recommendedName>
        <fullName evidence="3">Asp23 family, cell envelope-related function</fullName>
    </recommendedName>
</protein>
<organism evidence="1 2">
    <name type="scientific">Marinactinospora thermotolerans DSM 45154</name>
    <dbReference type="NCBI Taxonomy" id="1122192"/>
    <lineage>
        <taxon>Bacteria</taxon>
        <taxon>Bacillati</taxon>
        <taxon>Actinomycetota</taxon>
        <taxon>Actinomycetes</taxon>
        <taxon>Streptosporangiales</taxon>
        <taxon>Nocardiopsidaceae</taxon>
        <taxon>Marinactinospora</taxon>
    </lineage>
</organism>
<dbReference type="OrthoDB" id="3711227at2"/>
<evidence type="ECO:0000313" key="2">
    <source>
        <dbReference type="Proteomes" id="UP000190637"/>
    </source>
</evidence>
<dbReference type="RefSeq" id="WP_078762333.1">
    <property type="nucleotide sequence ID" value="NZ_FUWS01000007.1"/>
</dbReference>
<dbReference type="STRING" id="1122192.SAMN02745673_03050"/>
<proteinExistence type="predicted"/>
<dbReference type="AlphaFoldDB" id="A0A1T4RWK2"/>
<evidence type="ECO:0000313" key="1">
    <source>
        <dbReference type="EMBL" id="SKA20360.1"/>
    </source>
</evidence>
<sequence length="178" mass="19112">MAVEPTDHDRLPCGTDLTTLAGHLAEGALTAHERNCSHCRGAVRRLRALDSARDDLASESVSAPPQLLDEVMRVVRTEGRPGRALPVPPEQHGVTRVREPAAARILRTAAETVGGISVGRCRISEEDEGLSVLLTARVETGAAIPELAEAARRAVRDAARHQLGWTLIRVDVEVVDLS</sequence>
<accession>A0A1T4RWK2</accession>
<dbReference type="Proteomes" id="UP000190637">
    <property type="component" value="Unassembled WGS sequence"/>
</dbReference>
<name>A0A1T4RWK2_9ACTN</name>
<reference evidence="1 2" key="1">
    <citation type="submission" date="2017-02" db="EMBL/GenBank/DDBJ databases">
        <authorList>
            <person name="Peterson S.W."/>
        </authorList>
    </citation>
    <scope>NUCLEOTIDE SEQUENCE [LARGE SCALE GENOMIC DNA]</scope>
    <source>
        <strain evidence="1 2">DSM 45154</strain>
    </source>
</reference>
<gene>
    <name evidence="1" type="ORF">SAMN02745673_03050</name>
</gene>
<evidence type="ECO:0008006" key="3">
    <source>
        <dbReference type="Google" id="ProtNLM"/>
    </source>
</evidence>
<dbReference type="EMBL" id="FUWS01000007">
    <property type="protein sequence ID" value="SKA20360.1"/>
    <property type="molecule type" value="Genomic_DNA"/>
</dbReference>
<keyword evidence="2" id="KW-1185">Reference proteome</keyword>